<feature type="transmembrane region" description="Helical" evidence="8">
    <location>
        <begin position="164"/>
        <end position="185"/>
    </location>
</feature>
<proteinExistence type="inferred from homology"/>
<dbReference type="PANTHER" id="PTHR42718">
    <property type="entry name" value="MAJOR FACILITATOR SUPERFAMILY MULTIDRUG TRANSPORTER MFSC"/>
    <property type="match status" value="1"/>
</dbReference>
<reference evidence="10" key="1">
    <citation type="submission" date="2021-01" db="EMBL/GenBank/DDBJ databases">
        <title>Genomic Encyclopedia of Type Strains, Phase IV (KMG-IV): sequencing the most valuable type-strain genomes for metagenomic binning, comparative biology and taxonomic classification.</title>
        <authorList>
            <person name="Goeker M."/>
        </authorList>
    </citation>
    <scope>NUCLEOTIDE SEQUENCE</scope>
    <source>
        <strain evidence="10">DSM 21943</strain>
    </source>
</reference>
<evidence type="ECO:0000256" key="5">
    <source>
        <dbReference type="ARBA" id="ARBA00022692"/>
    </source>
</evidence>
<evidence type="ECO:0000259" key="9">
    <source>
        <dbReference type="PROSITE" id="PS50850"/>
    </source>
</evidence>
<dbReference type="InterPro" id="IPR011701">
    <property type="entry name" value="MFS"/>
</dbReference>
<feature type="transmembrane region" description="Helical" evidence="8">
    <location>
        <begin position="402"/>
        <end position="420"/>
    </location>
</feature>
<feature type="transmembrane region" description="Helical" evidence="8">
    <location>
        <begin position="77"/>
        <end position="104"/>
    </location>
</feature>
<keyword evidence="4" id="KW-1003">Cell membrane</keyword>
<keyword evidence="7 8" id="KW-0472">Membrane</keyword>
<dbReference type="RefSeq" id="WP_204466456.1">
    <property type="nucleotide sequence ID" value="NZ_JAFBCV010000007.1"/>
</dbReference>
<feature type="transmembrane region" description="Helical" evidence="8">
    <location>
        <begin position="432"/>
        <end position="455"/>
    </location>
</feature>
<dbReference type="EMBL" id="JAFBCV010000007">
    <property type="protein sequence ID" value="MBM7839131.1"/>
    <property type="molecule type" value="Genomic_DNA"/>
</dbReference>
<dbReference type="NCBIfam" id="TIGR00711">
    <property type="entry name" value="efflux_EmrB"/>
    <property type="match status" value="1"/>
</dbReference>
<dbReference type="PROSITE" id="PS50850">
    <property type="entry name" value="MFS"/>
    <property type="match status" value="1"/>
</dbReference>
<dbReference type="Gene3D" id="1.20.1250.20">
    <property type="entry name" value="MFS general substrate transporter like domains"/>
    <property type="match status" value="1"/>
</dbReference>
<feature type="transmembrane region" description="Helical" evidence="8">
    <location>
        <begin position="12"/>
        <end position="38"/>
    </location>
</feature>
<evidence type="ECO:0000256" key="6">
    <source>
        <dbReference type="ARBA" id="ARBA00022989"/>
    </source>
</evidence>
<gene>
    <name evidence="10" type="ORF">JOC54_002402</name>
</gene>
<evidence type="ECO:0000256" key="7">
    <source>
        <dbReference type="ARBA" id="ARBA00023136"/>
    </source>
</evidence>
<sequence>MESLTPFQRKMLIGSILSASFLFLFNQFLLITAFPQIMADFGINATQVQWLTNSFLLTTTILIPTMGYFMGRFSTRVLTLVAIGFFIVGTGLAIIAPSFSLLIVARVVQAIGAGMMLPLVQTVLLLVYPIEKRGYAMGLMTMVVNVAPAIGPSIAGYIVDLYNWRFLFWLVLPLTIVLFILNAKYMRNITDQATSRLDIPSLVLSAVGFAGIILAISNSSVYGFNNSFVLIPALVGVLALALFIWKQLRMDAPMLNLHLFKRKWFVHGTILTFVISILLLSTETLLPLFIQDGQNRSAFISGMVLLPGTLLLSLTAFLSGKWFDRFGGKILGLIGYSTLLITFVWFSLMGAETSVASMIICFSLFMGAVGITMTPATAIAMNALKQEDLAHGTAILNTLKQFGAALGVTVLTTIVSLNAAKPDHSYVEGTLIGLRWAFLTMSILSLVALLLVIFAQNRSKSSNTLM</sequence>
<keyword evidence="11" id="KW-1185">Reference proteome</keyword>
<evidence type="ECO:0000256" key="8">
    <source>
        <dbReference type="SAM" id="Phobius"/>
    </source>
</evidence>
<evidence type="ECO:0000313" key="11">
    <source>
        <dbReference type="Proteomes" id="UP001179280"/>
    </source>
</evidence>
<evidence type="ECO:0000313" key="10">
    <source>
        <dbReference type="EMBL" id="MBM7839131.1"/>
    </source>
</evidence>
<feature type="transmembrane region" description="Helical" evidence="8">
    <location>
        <begin position="197"/>
        <end position="216"/>
    </location>
</feature>
<feature type="transmembrane region" description="Helical" evidence="8">
    <location>
        <begin position="110"/>
        <end position="128"/>
    </location>
</feature>
<dbReference type="PANTHER" id="PTHR42718:SF9">
    <property type="entry name" value="MAJOR FACILITATOR SUPERFAMILY MULTIDRUG TRANSPORTER MFSC"/>
    <property type="match status" value="1"/>
</dbReference>
<name>A0ABS2SVC9_9BACI</name>
<keyword evidence="3" id="KW-0813">Transport</keyword>
<dbReference type="PRINTS" id="PR01036">
    <property type="entry name" value="TCRTETB"/>
</dbReference>
<feature type="transmembrane region" description="Helical" evidence="8">
    <location>
        <begin position="330"/>
        <end position="349"/>
    </location>
</feature>
<comment type="similarity">
    <text evidence="2">Belongs to the major facilitator superfamily. EmrB family.</text>
</comment>
<dbReference type="Gene3D" id="1.20.1720.10">
    <property type="entry name" value="Multidrug resistance protein D"/>
    <property type="match status" value="1"/>
</dbReference>
<evidence type="ECO:0000256" key="2">
    <source>
        <dbReference type="ARBA" id="ARBA00008537"/>
    </source>
</evidence>
<feature type="transmembrane region" description="Helical" evidence="8">
    <location>
        <begin position="355"/>
        <end position="381"/>
    </location>
</feature>
<feature type="domain" description="Major facilitator superfamily (MFS) profile" evidence="9">
    <location>
        <begin position="12"/>
        <end position="460"/>
    </location>
</feature>
<protein>
    <submittedName>
        <fullName evidence="10">EmrB/QacA subfamily drug resistance transporter</fullName>
    </submittedName>
</protein>
<dbReference type="Pfam" id="PF07690">
    <property type="entry name" value="MFS_1"/>
    <property type="match status" value="1"/>
</dbReference>
<evidence type="ECO:0000256" key="4">
    <source>
        <dbReference type="ARBA" id="ARBA00022475"/>
    </source>
</evidence>
<accession>A0ABS2SVC9</accession>
<feature type="transmembrane region" description="Helical" evidence="8">
    <location>
        <begin position="298"/>
        <end position="318"/>
    </location>
</feature>
<keyword evidence="6 8" id="KW-1133">Transmembrane helix</keyword>
<dbReference type="SUPFAM" id="SSF103473">
    <property type="entry name" value="MFS general substrate transporter"/>
    <property type="match status" value="1"/>
</dbReference>
<dbReference type="InterPro" id="IPR004638">
    <property type="entry name" value="EmrB-like"/>
</dbReference>
<dbReference type="InterPro" id="IPR036259">
    <property type="entry name" value="MFS_trans_sf"/>
</dbReference>
<feature type="transmembrane region" description="Helical" evidence="8">
    <location>
        <begin position="228"/>
        <end position="245"/>
    </location>
</feature>
<feature type="transmembrane region" description="Helical" evidence="8">
    <location>
        <begin position="135"/>
        <end position="158"/>
    </location>
</feature>
<keyword evidence="5 8" id="KW-0812">Transmembrane</keyword>
<comment type="subcellular location">
    <subcellularLocation>
        <location evidence="1">Cell membrane</location>
        <topology evidence="1">Multi-pass membrane protein</topology>
    </subcellularLocation>
</comment>
<dbReference type="Proteomes" id="UP001179280">
    <property type="component" value="Unassembled WGS sequence"/>
</dbReference>
<dbReference type="InterPro" id="IPR020846">
    <property type="entry name" value="MFS_dom"/>
</dbReference>
<evidence type="ECO:0000256" key="3">
    <source>
        <dbReference type="ARBA" id="ARBA00022448"/>
    </source>
</evidence>
<feature type="transmembrane region" description="Helical" evidence="8">
    <location>
        <begin position="50"/>
        <end position="70"/>
    </location>
</feature>
<comment type="caution">
    <text evidence="10">The sequence shown here is derived from an EMBL/GenBank/DDBJ whole genome shotgun (WGS) entry which is preliminary data.</text>
</comment>
<evidence type="ECO:0000256" key="1">
    <source>
        <dbReference type="ARBA" id="ARBA00004651"/>
    </source>
</evidence>
<organism evidence="10 11">
    <name type="scientific">Shouchella xiaoxiensis</name>
    <dbReference type="NCBI Taxonomy" id="766895"/>
    <lineage>
        <taxon>Bacteria</taxon>
        <taxon>Bacillati</taxon>
        <taxon>Bacillota</taxon>
        <taxon>Bacilli</taxon>
        <taxon>Bacillales</taxon>
        <taxon>Bacillaceae</taxon>
        <taxon>Shouchella</taxon>
    </lineage>
</organism>
<feature type="transmembrane region" description="Helical" evidence="8">
    <location>
        <begin position="265"/>
        <end position="286"/>
    </location>
</feature>